<evidence type="ECO:0000313" key="3">
    <source>
        <dbReference type="Proteomes" id="UP001201980"/>
    </source>
</evidence>
<evidence type="ECO:0000256" key="1">
    <source>
        <dbReference type="SAM" id="MobiDB-lite"/>
    </source>
</evidence>
<dbReference type="AlphaFoldDB" id="A0AAD5WMF3"/>
<feature type="compositionally biased region" description="Low complexity" evidence="1">
    <location>
        <begin position="170"/>
        <end position="185"/>
    </location>
</feature>
<name>A0AAD5WMF3_9PEZI</name>
<comment type="caution">
    <text evidence="2">The sequence shown here is derived from an EMBL/GenBank/DDBJ whole genome shotgun (WGS) entry which is preliminary data.</text>
</comment>
<sequence length="302" mass="33033">MTTYSVQQLRPGFEVEIAHEGVYKPDQQLWETVVAYLCEQPVLSRIVSRVVIRSFLDPNTQDYGTWHSTKTDGLHITVKLMLPNTENDWCIGNKNIRDHPRISGRGLDDEADRIQAARVRALVERRASGEPNEHALLSVKHLRWGELGKLLKKGEIKISEPAPQTLPKDSGMSPSRSSAPSTRGPISPNKSAAIGMSWRTPIQLPPAVGRPASTKISNNNNNNNNTSSQGPRPGNSTTRRHRPTHSAAGASKSSDWRRKTPADTSTNNGNGTKPDAWRSRTIAAMQTKSCLGAGGVLSAFHG</sequence>
<organism evidence="2 3">
    <name type="scientific">Zalerion maritima</name>
    <dbReference type="NCBI Taxonomy" id="339359"/>
    <lineage>
        <taxon>Eukaryota</taxon>
        <taxon>Fungi</taxon>
        <taxon>Dikarya</taxon>
        <taxon>Ascomycota</taxon>
        <taxon>Pezizomycotina</taxon>
        <taxon>Sordariomycetes</taxon>
        <taxon>Lulworthiomycetidae</taxon>
        <taxon>Lulworthiales</taxon>
        <taxon>Lulworthiaceae</taxon>
        <taxon>Zalerion</taxon>
    </lineage>
</organism>
<feature type="region of interest" description="Disordered" evidence="1">
    <location>
        <begin position="155"/>
        <end position="280"/>
    </location>
</feature>
<reference evidence="2" key="1">
    <citation type="submission" date="2022-07" db="EMBL/GenBank/DDBJ databases">
        <title>Draft genome sequence of Zalerion maritima ATCC 34329, a (micro)plastics degrading marine fungus.</title>
        <authorList>
            <person name="Paco A."/>
            <person name="Goncalves M.F.M."/>
            <person name="Rocha-Santos T.A.P."/>
            <person name="Alves A."/>
        </authorList>
    </citation>
    <scope>NUCLEOTIDE SEQUENCE</scope>
    <source>
        <strain evidence="2">ATCC 34329</strain>
    </source>
</reference>
<feature type="compositionally biased region" description="Polar residues" evidence="1">
    <location>
        <begin position="226"/>
        <end position="237"/>
    </location>
</feature>
<feature type="compositionally biased region" description="Polar residues" evidence="1">
    <location>
        <begin position="262"/>
        <end position="271"/>
    </location>
</feature>
<gene>
    <name evidence="2" type="ORF">MKZ38_008499</name>
</gene>
<dbReference type="EMBL" id="JAKWBI020000590">
    <property type="protein sequence ID" value="KAJ2893545.1"/>
    <property type="molecule type" value="Genomic_DNA"/>
</dbReference>
<dbReference type="Proteomes" id="UP001201980">
    <property type="component" value="Unassembled WGS sequence"/>
</dbReference>
<proteinExistence type="predicted"/>
<protein>
    <submittedName>
        <fullName evidence="2">Uncharacterized protein</fullName>
    </submittedName>
</protein>
<accession>A0AAD5WMF3</accession>
<keyword evidence="3" id="KW-1185">Reference proteome</keyword>
<evidence type="ECO:0000313" key="2">
    <source>
        <dbReference type="EMBL" id="KAJ2893545.1"/>
    </source>
</evidence>